<dbReference type="SUPFAM" id="SSF48452">
    <property type="entry name" value="TPR-like"/>
    <property type="match status" value="1"/>
</dbReference>
<dbReference type="InterPro" id="IPR011990">
    <property type="entry name" value="TPR-like_helical_dom_sf"/>
</dbReference>
<keyword evidence="2" id="KW-1185">Reference proteome</keyword>
<dbReference type="Gene3D" id="1.25.40.10">
    <property type="entry name" value="Tetratricopeptide repeat domain"/>
    <property type="match status" value="1"/>
</dbReference>
<comment type="caution">
    <text evidence="1">The sequence shown here is derived from an EMBL/GenBank/DDBJ whole genome shotgun (WGS) entry which is preliminary data.</text>
</comment>
<proteinExistence type="predicted"/>
<protein>
    <submittedName>
        <fullName evidence="1">Uncharacterized protein</fullName>
    </submittedName>
</protein>
<accession>A0ABW3G8R3</accession>
<evidence type="ECO:0000313" key="1">
    <source>
        <dbReference type="EMBL" id="MFD0926851.1"/>
    </source>
</evidence>
<evidence type="ECO:0000313" key="2">
    <source>
        <dbReference type="Proteomes" id="UP001597068"/>
    </source>
</evidence>
<organism evidence="1 2">
    <name type="scientific">Williamsia deligens</name>
    <dbReference type="NCBI Taxonomy" id="321325"/>
    <lineage>
        <taxon>Bacteria</taxon>
        <taxon>Bacillati</taxon>
        <taxon>Actinomycetota</taxon>
        <taxon>Actinomycetes</taxon>
        <taxon>Mycobacteriales</taxon>
        <taxon>Nocardiaceae</taxon>
        <taxon>Williamsia</taxon>
    </lineage>
</organism>
<sequence>MTPFPLSSVAFGAHPGADVDDPAVVAAATDLDDLCLRGIALAAQGRYARARYDLTEVLRRSRGARCVTRRAVAATALASCRRQTGGHGWAAAADGSALAMLAGDGARDDDPRRLSTRLDATIGLAADHLGTGDLSASDRLLARVEDSIRDGGHLGREWWISDRPHLRAAWVRAEWHLYRGDARGALAVAERASALLDECPSLRHRLKTQVLLAACQSTTGDLERAVSTALDAARRATELGQLPLLWAVAGLLCDVGGANGDAAGRAIWTARRDDTYRTLIARGAQFSVDTV</sequence>
<dbReference type="RefSeq" id="WP_253645308.1">
    <property type="nucleotide sequence ID" value="NZ_BAAAMO010000002.1"/>
</dbReference>
<reference evidence="2" key="1">
    <citation type="journal article" date="2019" name="Int. J. Syst. Evol. Microbiol.">
        <title>The Global Catalogue of Microorganisms (GCM) 10K type strain sequencing project: providing services to taxonomists for standard genome sequencing and annotation.</title>
        <authorList>
            <consortium name="The Broad Institute Genomics Platform"/>
            <consortium name="The Broad Institute Genome Sequencing Center for Infectious Disease"/>
            <person name="Wu L."/>
            <person name="Ma J."/>
        </authorList>
    </citation>
    <scope>NUCLEOTIDE SEQUENCE [LARGE SCALE GENOMIC DNA]</scope>
    <source>
        <strain evidence="2">CCUG 50873</strain>
    </source>
</reference>
<dbReference type="Proteomes" id="UP001597068">
    <property type="component" value="Unassembled WGS sequence"/>
</dbReference>
<gene>
    <name evidence="1" type="ORF">ACFQ04_14010</name>
</gene>
<name>A0ABW3G8R3_9NOCA</name>
<dbReference type="EMBL" id="JBHTIL010000001">
    <property type="protein sequence ID" value="MFD0926851.1"/>
    <property type="molecule type" value="Genomic_DNA"/>
</dbReference>